<reference evidence="3" key="1">
    <citation type="journal article" date="2018" name="Genome Biol.">
        <title>SKESA: strategic k-mer extension for scrupulous assemblies.</title>
        <authorList>
            <person name="Souvorov A."/>
            <person name="Agarwala R."/>
            <person name="Lipman D.J."/>
        </authorList>
    </citation>
    <scope>NUCLEOTIDE SEQUENCE</scope>
    <source>
        <strain evidence="3">OLC2673_Aeromonas</strain>
    </source>
</reference>
<dbReference type="Gene3D" id="2.40.70.10">
    <property type="entry name" value="Acid Proteases"/>
    <property type="match status" value="1"/>
</dbReference>
<evidence type="ECO:0000259" key="2">
    <source>
        <dbReference type="Pfam" id="PF05618"/>
    </source>
</evidence>
<dbReference type="InterPro" id="IPR021109">
    <property type="entry name" value="Peptidase_aspartic_dom_sf"/>
</dbReference>
<dbReference type="AlphaFoldDB" id="A0AAD3U8H8"/>
<keyword evidence="3" id="KW-0378">Hydrolase</keyword>
<dbReference type="RefSeq" id="WP_408790134.1">
    <property type="nucleotide sequence ID" value="NZ_JBGWTT010000005.1"/>
</dbReference>
<dbReference type="SUPFAM" id="SSF50630">
    <property type="entry name" value="Acid proteases"/>
    <property type="match status" value="1"/>
</dbReference>
<name>A0AAD3U8H8_AERHY</name>
<dbReference type="EMBL" id="DACTUL010000005">
    <property type="protein sequence ID" value="HAT6343270.1"/>
    <property type="molecule type" value="Genomic_DNA"/>
</dbReference>
<reference evidence="3" key="2">
    <citation type="submission" date="2020-01" db="EMBL/GenBank/DDBJ databases">
        <authorList>
            <consortium name="NCBI Pathogen Detection Project"/>
        </authorList>
    </citation>
    <scope>NUCLEOTIDE SEQUENCE</scope>
    <source>
        <strain evidence="3">OLC2673_Aeromonas</strain>
    </source>
</reference>
<dbReference type="Proteomes" id="UP000859505">
    <property type="component" value="Unassembled WGS sequence"/>
</dbReference>
<feature type="chain" id="PRO_5041897150" evidence="1">
    <location>
        <begin position="24"/>
        <end position="168"/>
    </location>
</feature>
<dbReference type="GO" id="GO:0006508">
    <property type="term" value="P:proteolysis"/>
    <property type="evidence" value="ECO:0007669"/>
    <property type="project" value="UniProtKB-KW"/>
</dbReference>
<dbReference type="Pfam" id="PF05618">
    <property type="entry name" value="Zn_protease"/>
    <property type="match status" value="1"/>
</dbReference>
<keyword evidence="3" id="KW-0645">Protease</keyword>
<proteinExistence type="predicted"/>
<dbReference type="PANTHER" id="PTHR38037">
    <property type="entry name" value="ZN_PROTEASE DOMAIN-CONTAINING PROTEIN"/>
    <property type="match status" value="1"/>
</dbReference>
<comment type="caution">
    <text evidence="3">The sequence shown here is derived from an EMBL/GenBank/DDBJ whole genome shotgun (WGS) entry which is preliminary data.</text>
</comment>
<dbReference type="PANTHER" id="PTHR38037:SF2">
    <property type="entry name" value="ATP-DEPENDENT ZINC PROTEASE DOMAIN-CONTAINING PROTEIN-RELATED"/>
    <property type="match status" value="1"/>
</dbReference>
<gene>
    <name evidence="3" type="ORF">JAJ28_000968</name>
</gene>
<evidence type="ECO:0000313" key="4">
    <source>
        <dbReference type="Proteomes" id="UP000859505"/>
    </source>
</evidence>
<dbReference type="InterPro" id="IPR008503">
    <property type="entry name" value="Asp_endopeptidase"/>
</dbReference>
<dbReference type="GO" id="GO:0008233">
    <property type="term" value="F:peptidase activity"/>
    <property type="evidence" value="ECO:0007669"/>
    <property type="project" value="UniProtKB-KW"/>
</dbReference>
<keyword evidence="1" id="KW-0732">Signal</keyword>
<organism evidence="3 4">
    <name type="scientific">Aeromonas hydrophila</name>
    <dbReference type="NCBI Taxonomy" id="644"/>
    <lineage>
        <taxon>Bacteria</taxon>
        <taxon>Pseudomonadati</taxon>
        <taxon>Pseudomonadota</taxon>
        <taxon>Gammaproteobacteria</taxon>
        <taxon>Aeromonadales</taxon>
        <taxon>Aeromonadaceae</taxon>
        <taxon>Aeromonas</taxon>
    </lineage>
</organism>
<feature type="domain" description="Retropepsin-like aspartic endopeptidase" evidence="2">
    <location>
        <begin position="29"/>
        <end position="163"/>
    </location>
</feature>
<evidence type="ECO:0000256" key="1">
    <source>
        <dbReference type="SAM" id="SignalP"/>
    </source>
</evidence>
<accession>A0AAD3U8H8</accession>
<protein>
    <submittedName>
        <fullName evidence="3">ATP-dependent zinc protease</fullName>
    </submittedName>
</protein>
<sequence length="168" mass="18641">MFGLRMMPLLLLVGLALPGAARAASDPAVYGWIEKGLIMPSGVAVKMKLDTGALTSSLDARDLRHFKRNGKSWVRFTLQVTDANTDRQVSQTLERPVEHMVTVRGAGGMEQRPTVTMSICLGDKVYEEWFTLRDRSKMIYPVLLGRRLLADLGAVDSSRTFTVQPSCR</sequence>
<feature type="signal peptide" evidence="1">
    <location>
        <begin position="1"/>
        <end position="23"/>
    </location>
</feature>
<evidence type="ECO:0000313" key="3">
    <source>
        <dbReference type="EMBL" id="HAT6343270.1"/>
    </source>
</evidence>